<reference evidence="2 3" key="1">
    <citation type="submission" date="2016-11" db="EMBL/GenBank/DDBJ databases">
        <title>Genomic analysis of Caldithrix abyssi and proposal of a novel bacterial phylum Caldithrichaeota.</title>
        <authorList>
            <person name="Kublanov I."/>
            <person name="Sigalova O."/>
            <person name="Gavrilov S."/>
            <person name="Lebedinsky A."/>
            <person name="Ivanova N."/>
            <person name="Daum C."/>
            <person name="Reddy T."/>
            <person name="Klenk H.P."/>
            <person name="Goker M."/>
            <person name="Reva O."/>
            <person name="Miroshnichenko M."/>
            <person name="Kyprides N."/>
            <person name="Woyke T."/>
            <person name="Gelfand M."/>
        </authorList>
    </citation>
    <scope>NUCLEOTIDE SEQUENCE [LARGE SCALE GENOMIC DNA]</scope>
    <source>
        <strain evidence="2 3">LF13</strain>
    </source>
</reference>
<dbReference type="Proteomes" id="UP000183868">
    <property type="component" value="Chromosome"/>
</dbReference>
<proteinExistence type="predicted"/>
<keyword evidence="1" id="KW-1133">Transmembrane helix</keyword>
<keyword evidence="1" id="KW-0812">Transmembrane</keyword>
<gene>
    <name evidence="2" type="ORF">Cabys_1673</name>
</gene>
<dbReference type="EMBL" id="CP018099">
    <property type="protein sequence ID" value="APF18422.1"/>
    <property type="molecule type" value="Genomic_DNA"/>
</dbReference>
<name>A0A1J1C783_CALAY</name>
<dbReference type="AlphaFoldDB" id="A0A1J1C783"/>
<keyword evidence="1" id="KW-0472">Membrane</keyword>
<feature type="transmembrane region" description="Helical" evidence="1">
    <location>
        <begin position="12"/>
        <end position="31"/>
    </location>
</feature>
<organism evidence="2 3">
    <name type="scientific">Caldithrix abyssi DSM 13497</name>
    <dbReference type="NCBI Taxonomy" id="880073"/>
    <lineage>
        <taxon>Bacteria</taxon>
        <taxon>Pseudomonadati</taxon>
        <taxon>Calditrichota</taxon>
        <taxon>Calditrichia</taxon>
        <taxon>Calditrichales</taxon>
        <taxon>Calditrichaceae</taxon>
        <taxon>Caldithrix</taxon>
    </lineage>
</organism>
<evidence type="ECO:0000256" key="1">
    <source>
        <dbReference type="SAM" id="Phobius"/>
    </source>
</evidence>
<protein>
    <submittedName>
        <fullName evidence="2">Uncharacterized protein</fullName>
    </submittedName>
</protein>
<evidence type="ECO:0000313" key="3">
    <source>
        <dbReference type="Proteomes" id="UP000183868"/>
    </source>
</evidence>
<dbReference type="KEGG" id="caby:Cabys_1673"/>
<evidence type="ECO:0000313" key="2">
    <source>
        <dbReference type="EMBL" id="APF18422.1"/>
    </source>
</evidence>
<accession>A0A1J1C783</accession>
<sequence>MLKAACHCFDEMVPFALYFISTVVFKAHLLLTGWLSKTIGAHCGTNRQ</sequence>